<accession>A0A7G1G3H9</accession>
<dbReference type="InParanoid" id="A0A7G1G3H9"/>
<proteinExistence type="predicted"/>
<keyword evidence="1" id="KW-0732">Signal</keyword>
<dbReference type="Proteomes" id="UP000516361">
    <property type="component" value="Chromosome"/>
</dbReference>
<organism evidence="2 3">
    <name type="scientific">Tepiditoga spiralis</name>
    <dbReference type="NCBI Taxonomy" id="2108365"/>
    <lineage>
        <taxon>Bacteria</taxon>
        <taxon>Thermotogati</taxon>
        <taxon>Thermotogota</taxon>
        <taxon>Thermotogae</taxon>
        <taxon>Petrotogales</taxon>
        <taxon>Petrotogaceae</taxon>
        <taxon>Tepiditoga</taxon>
    </lineage>
</organism>
<evidence type="ECO:0000313" key="3">
    <source>
        <dbReference type="Proteomes" id="UP000516361"/>
    </source>
</evidence>
<dbReference type="KEGG" id="ocy:OSSY52_11110"/>
<dbReference type="AlphaFoldDB" id="A0A7G1G3H9"/>
<keyword evidence="3" id="KW-1185">Reference proteome</keyword>
<dbReference type="RefSeq" id="WP_190616030.1">
    <property type="nucleotide sequence ID" value="NZ_AP018712.1"/>
</dbReference>
<feature type="chain" id="PRO_5028889389" evidence="1">
    <location>
        <begin position="28"/>
        <end position="204"/>
    </location>
</feature>
<name>A0A7G1G3H9_9BACT</name>
<evidence type="ECO:0000313" key="2">
    <source>
        <dbReference type="EMBL" id="BBE30970.1"/>
    </source>
</evidence>
<feature type="signal peptide" evidence="1">
    <location>
        <begin position="1"/>
        <end position="27"/>
    </location>
</feature>
<protein>
    <submittedName>
        <fullName evidence="2">Uncharacterized protein</fullName>
    </submittedName>
</protein>
<gene>
    <name evidence="2" type="ORF">OSSY52_11110</name>
</gene>
<dbReference type="EMBL" id="AP018712">
    <property type="protein sequence ID" value="BBE30970.1"/>
    <property type="molecule type" value="Genomic_DNA"/>
</dbReference>
<evidence type="ECO:0000256" key="1">
    <source>
        <dbReference type="SAM" id="SignalP"/>
    </source>
</evidence>
<reference evidence="2 3" key="1">
    <citation type="submission" date="2018-06" db="EMBL/GenBank/DDBJ databases">
        <title>Genome sequencing of Oceanotoga sp. sy52.</title>
        <authorList>
            <person name="Mori K."/>
        </authorList>
    </citation>
    <scope>NUCLEOTIDE SEQUENCE [LARGE SCALE GENOMIC DNA]</scope>
    <source>
        <strain evidence="3">sy52</strain>
    </source>
</reference>
<sequence length="204" mass="23131">MKKTKRGISWLILFTFILTMMPMNAFATTKKDVSVKSMSDSQMSAVVGGVSPKKPSKPKPKIETRYFHGVTAGSAKIIYKGPEKIVSAAVDNMDYKNFLDYSFEVNESTTNEFTVSGEAEFLDFWKASGGYTHHKTKSYIGSFVAKIPPRHQGFIVKYKEKIEWSAYSKKIIYKDGVPDSEDNRKGTKINILDVYRAKYIKISY</sequence>